<dbReference type="Proteomes" id="UP001151532">
    <property type="component" value="Chromosome 19"/>
</dbReference>
<reference evidence="1" key="2">
    <citation type="journal article" date="2023" name="Int. J. Mol. Sci.">
        <title>De Novo Assembly and Annotation of 11 Diverse Shrub Willow (Salix) Genomes Reveals Novel Gene Organization in Sex-Linked Regions.</title>
        <authorList>
            <person name="Hyden B."/>
            <person name="Feng K."/>
            <person name="Yates T.B."/>
            <person name="Jawdy S."/>
            <person name="Cereghino C."/>
            <person name="Smart L.B."/>
            <person name="Muchero W."/>
        </authorList>
    </citation>
    <scope>NUCLEOTIDE SEQUENCE</scope>
    <source>
        <tissue evidence="1">Shoot tip</tissue>
    </source>
</reference>
<organism evidence="1 2">
    <name type="scientific">Salix purpurea</name>
    <name type="common">Purple osier willow</name>
    <dbReference type="NCBI Taxonomy" id="77065"/>
    <lineage>
        <taxon>Eukaryota</taxon>
        <taxon>Viridiplantae</taxon>
        <taxon>Streptophyta</taxon>
        <taxon>Embryophyta</taxon>
        <taxon>Tracheophyta</taxon>
        <taxon>Spermatophyta</taxon>
        <taxon>Magnoliopsida</taxon>
        <taxon>eudicotyledons</taxon>
        <taxon>Gunneridae</taxon>
        <taxon>Pentapetalae</taxon>
        <taxon>rosids</taxon>
        <taxon>fabids</taxon>
        <taxon>Malpighiales</taxon>
        <taxon>Salicaceae</taxon>
        <taxon>Saliceae</taxon>
        <taxon>Salix</taxon>
    </lineage>
</organism>
<name>A0A9Q0ZRF5_SALPP</name>
<protein>
    <submittedName>
        <fullName evidence="1">Uncharacterized protein</fullName>
    </submittedName>
</protein>
<accession>A0A9Q0ZRF5</accession>
<sequence>MLTASLLFLPATNNFLSPHRPHRSTPKQPVNTIRFQVTSCRRLETTLRTTAP</sequence>
<dbReference type="AlphaFoldDB" id="A0A9Q0ZRF5"/>
<proteinExistence type="predicted"/>
<evidence type="ECO:0000313" key="2">
    <source>
        <dbReference type="Proteomes" id="UP001151532"/>
    </source>
</evidence>
<gene>
    <name evidence="1" type="ORF">OIU79_030329</name>
</gene>
<comment type="caution">
    <text evidence="1">The sequence shown here is derived from an EMBL/GenBank/DDBJ whole genome shotgun (WGS) entry which is preliminary data.</text>
</comment>
<keyword evidence="2" id="KW-1185">Reference proteome</keyword>
<reference evidence="1" key="1">
    <citation type="submission" date="2022-11" db="EMBL/GenBank/DDBJ databases">
        <authorList>
            <person name="Hyden B.L."/>
            <person name="Feng K."/>
            <person name="Yates T."/>
            <person name="Jawdy S."/>
            <person name="Smart L.B."/>
            <person name="Muchero W."/>
        </authorList>
    </citation>
    <scope>NUCLEOTIDE SEQUENCE</scope>
    <source>
        <tissue evidence="1">Shoot tip</tissue>
    </source>
</reference>
<evidence type="ECO:0000313" key="1">
    <source>
        <dbReference type="EMBL" id="KAJ6743996.1"/>
    </source>
</evidence>
<dbReference type="EMBL" id="JAPFFK010000009">
    <property type="protein sequence ID" value="KAJ6743996.1"/>
    <property type="molecule type" value="Genomic_DNA"/>
</dbReference>